<dbReference type="InterPro" id="IPR008628">
    <property type="entry name" value="GPP34-like"/>
</dbReference>
<dbReference type="InParanoid" id="L5K3V9"/>
<dbReference type="SUPFAM" id="SSF56019">
    <property type="entry name" value="The spindle assembly checkpoint protein mad2"/>
    <property type="match status" value="1"/>
</dbReference>
<feature type="region of interest" description="Disordered" evidence="7">
    <location>
        <begin position="1"/>
        <end position="20"/>
    </location>
</feature>
<dbReference type="EMBL" id="KB031037">
    <property type="protein sequence ID" value="ELK06032.1"/>
    <property type="molecule type" value="Genomic_DNA"/>
</dbReference>
<evidence type="ECO:0000256" key="4">
    <source>
        <dbReference type="ARBA" id="ARBA00023034"/>
    </source>
</evidence>
<evidence type="ECO:0000256" key="3">
    <source>
        <dbReference type="ARBA" id="ARBA00007284"/>
    </source>
</evidence>
<dbReference type="GO" id="GO:0048194">
    <property type="term" value="P:Golgi vesicle budding"/>
    <property type="evidence" value="ECO:0007669"/>
    <property type="project" value="TreeGrafter"/>
</dbReference>
<keyword evidence="4" id="KW-0333">Golgi apparatus</keyword>
<protein>
    <submittedName>
        <fullName evidence="9">Golgi phosphoprotein 3-like protein</fullName>
    </submittedName>
</protein>
<dbReference type="STRING" id="9402.L5K3V9"/>
<feature type="compositionally biased region" description="Basic and acidic residues" evidence="7">
    <location>
        <begin position="392"/>
        <end position="425"/>
    </location>
</feature>
<keyword evidence="5" id="KW-0446">Lipid-binding</keyword>
<feature type="region of interest" description="Disordered" evidence="7">
    <location>
        <begin position="339"/>
        <end position="370"/>
    </location>
</feature>
<evidence type="ECO:0000256" key="2">
    <source>
        <dbReference type="ARBA" id="ARBA00004546"/>
    </source>
</evidence>
<keyword evidence="10" id="KW-1185">Reference proteome</keyword>
<dbReference type="InterPro" id="IPR038261">
    <property type="entry name" value="GPP34-like_sf"/>
</dbReference>
<dbReference type="eggNOG" id="KOG3983">
    <property type="taxonomic scope" value="Eukaryota"/>
</dbReference>
<dbReference type="Pfam" id="PF05719">
    <property type="entry name" value="GPP34"/>
    <property type="match status" value="1"/>
</dbReference>
<dbReference type="InterPro" id="IPR003511">
    <property type="entry name" value="HORMA_dom"/>
</dbReference>
<evidence type="ECO:0000256" key="5">
    <source>
        <dbReference type="ARBA" id="ARBA00023121"/>
    </source>
</evidence>
<feature type="compositionally biased region" description="Polar residues" evidence="7">
    <location>
        <begin position="344"/>
        <end position="358"/>
    </location>
</feature>
<dbReference type="GO" id="GO:0043001">
    <property type="term" value="P:Golgi to plasma membrane protein transport"/>
    <property type="evidence" value="ECO:0007669"/>
    <property type="project" value="TreeGrafter"/>
</dbReference>
<dbReference type="GO" id="GO:0007030">
    <property type="term" value="P:Golgi organization"/>
    <property type="evidence" value="ECO:0007669"/>
    <property type="project" value="TreeGrafter"/>
</dbReference>
<dbReference type="GO" id="GO:0032580">
    <property type="term" value="C:Golgi cisterna membrane"/>
    <property type="evidence" value="ECO:0007669"/>
    <property type="project" value="UniProtKB-SubCell"/>
</dbReference>
<keyword evidence="6" id="KW-0472">Membrane</keyword>
<sequence length="667" mass="73613">MTLDKSVLQKQHPMNGHDCERRKALSERWSVLHPASGPSGSGNFGGGRGGGFGGSDSFGCGGNFSGRGGFGGSHGGGGHGGSGGGYNRVSNDGGIGLFQVRHGGQALGVPGVPCAALGGKGDLDRGQKAPVAPPRATVDGRRMRIGQSACCVVLLSSSPAPVPQTLHLCVKILREDKNCPGSTQLVKCKNQSSESSMSSADTKKASILLIRKIYVLMQNLGPLPNDVCLTMKLFYYDEVTPPDYQPPGFKDGDCEGVIFEGEPMYLNVGEVPTPFHTFKVKVTTEKERMENIDSAILSPKPLKTPLQKILMDKDDGDDEQEHYIKPNLICEEDEIMRSKESPDLSVSHSQVEQLVSKTSELDVSESKTRSGKIFQNKMKQLRMTTLTHRARRTEVGRNSEKKVESEGDANQDRTPDNEDSGDSKDIRLTLMEEVLLLGLKDKEGYTSFWNDCISSGLRGGILIELAMRGRIYLEPPTMRKKRLLDRKVLLKSDSPTGDVLLDETLKHIKATEPTETVQTWIELLTGETWNPFKLQYQLRNVRERIAKNLVEKGILTTEKQNFLLFDMTTHPVTNTTEKQRLVKKLQDSVLERWVNDPQRMDKRTLALLVLAHSSDVLENVFSSLTDDRYDVAMNRAKDLVELDPEVEGTKHSATEMIWAVLAAFNKS</sequence>
<dbReference type="InterPro" id="IPR036570">
    <property type="entry name" value="HORMA_dom_sf"/>
</dbReference>
<organism evidence="9 10">
    <name type="scientific">Pteropus alecto</name>
    <name type="common">Black flying fox</name>
    <dbReference type="NCBI Taxonomy" id="9402"/>
    <lineage>
        <taxon>Eukaryota</taxon>
        <taxon>Metazoa</taxon>
        <taxon>Chordata</taxon>
        <taxon>Craniata</taxon>
        <taxon>Vertebrata</taxon>
        <taxon>Euteleostomi</taxon>
        <taxon>Mammalia</taxon>
        <taxon>Eutheria</taxon>
        <taxon>Laurasiatheria</taxon>
        <taxon>Chiroptera</taxon>
        <taxon>Yinpterochiroptera</taxon>
        <taxon>Pteropodoidea</taxon>
        <taxon>Pteropodidae</taxon>
        <taxon>Pteropodinae</taxon>
        <taxon>Pteropus</taxon>
    </lineage>
</organism>
<proteinExistence type="inferred from homology"/>
<dbReference type="AlphaFoldDB" id="L5K3V9"/>
<dbReference type="PANTHER" id="PTHR12704">
    <property type="entry name" value="TRANS-GOLGI PROTEIN GMX33"/>
    <property type="match status" value="1"/>
</dbReference>
<dbReference type="PANTHER" id="PTHR12704:SF4">
    <property type="entry name" value="GOLGI PHOSPHOPROTEIN 3-LIKE"/>
    <property type="match status" value="1"/>
</dbReference>
<accession>L5K3V9</accession>
<evidence type="ECO:0000256" key="1">
    <source>
        <dbReference type="ARBA" id="ARBA00004344"/>
    </source>
</evidence>
<dbReference type="GO" id="GO:0006890">
    <property type="term" value="P:retrograde vesicle-mediated transport, Golgi to endoplasmic reticulum"/>
    <property type="evidence" value="ECO:0007669"/>
    <property type="project" value="TreeGrafter"/>
</dbReference>
<dbReference type="GO" id="GO:0070273">
    <property type="term" value="F:phosphatidylinositol-4-phosphate binding"/>
    <property type="evidence" value="ECO:0007669"/>
    <property type="project" value="InterPro"/>
</dbReference>
<dbReference type="GO" id="GO:0005802">
    <property type="term" value="C:trans-Golgi network"/>
    <property type="evidence" value="ECO:0007669"/>
    <property type="project" value="TreeGrafter"/>
</dbReference>
<evidence type="ECO:0000256" key="6">
    <source>
        <dbReference type="ARBA" id="ARBA00023136"/>
    </source>
</evidence>
<dbReference type="PROSITE" id="PS50815">
    <property type="entry name" value="HORMA"/>
    <property type="match status" value="1"/>
</dbReference>
<dbReference type="FunFam" id="1.10.3630.10:FF:000001">
    <property type="entry name" value="Golgi phosphoprotein 3"/>
    <property type="match status" value="1"/>
</dbReference>
<gene>
    <name evidence="9" type="ORF">PAL_GLEAN10017544</name>
</gene>
<dbReference type="GO" id="GO:0005829">
    <property type="term" value="C:cytosol"/>
    <property type="evidence" value="ECO:0007669"/>
    <property type="project" value="TreeGrafter"/>
</dbReference>
<comment type="subcellular location">
    <subcellularLocation>
        <location evidence="1">Golgi apparatus</location>
        <location evidence="1">Golgi stack membrane</location>
        <topology evidence="1">Peripheral membrane protein</topology>
        <orientation evidence="1">Cytoplasmic side</orientation>
    </subcellularLocation>
    <subcellularLocation>
        <location evidence="2">Golgi apparatus</location>
        <location evidence="2">trans-Golgi network membrane</location>
        <topology evidence="2">Peripheral membrane protein</topology>
        <orientation evidence="2">Cytoplasmic side</orientation>
    </subcellularLocation>
</comment>
<dbReference type="GO" id="GO:0000139">
    <property type="term" value="C:Golgi membrane"/>
    <property type="evidence" value="ECO:0007669"/>
    <property type="project" value="GOC"/>
</dbReference>
<evidence type="ECO:0000313" key="9">
    <source>
        <dbReference type="EMBL" id="ELK06032.1"/>
    </source>
</evidence>
<name>L5K3V9_PTEAL</name>
<dbReference type="Gene3D" id="1.10.3630.10">
    <property type="entry name" value="yeast vps74-n-term truncation variant domain like"/>
    <property type="match status" value="1"/>
</dbReference>
<dbReference type="Pfam" id="PF02301">
    <property type="entry name" value="HORMA"/>
    <property type="match status" value="1"/>
</dbReference>
<feature type="domain" description="HORMA" evidence="8">
    <location>
        <begin position="1"/>
        <end position="282"/>
    </location>
</feature>
<evidence type="ECO:0000259" key="8">
    <source>
        <dbReference type="PROSITE" id="PS50815"/>
    </source>
</evidence>
<dbReference type="Proteomes" id="UP000010552">
    <property type="component" value="Unassembled WGS sequence"/>
</dbReference>
<evidence type="ECO:0000256" key="7">
    <source>
        <dbReference type="SAM" id="MobiDB-lite"/>
    </source>
</evidence>
<dbReference type="Gene3D" id="3.30.900.10">
    <property type="entry name" value="HORMA domain"/>
    <property type="match status" value="1"/>
</dbReference>
<feature type="region of interest" description="Disordered" evidence="7">
    <location>
        <begin position="383"/>
        <end position="425"/>
    </location>
</feature>
<evidence type="ECO:0000313" key="10">
    <source>
        <dbReference type="Proteomes" id="UP000010552"/>
    </source>
</evidence>
<comment type="similarity">
    <text evidence="3">Belongs to the GOLPH3/VPS74 family.</text>
</comment>
<reference evidence="10" key="1">
    <citation type="journal article" date="2013" name="Science">
        <title>Comparative analysis of bat genomes provides insight into the evolution of flight and immunity.</title>
        <authorList>
            <person name="Zhang G."/>
            <person name="Cowled C."/>
            <person name="Shi Z."/>
            <person name="Huang Z."/>
            <person name="Bishop-Lilly K.A."/>
            <person name="Fang X."/>
            <person name="Wynne J.W."/>
            <person name="Xiong Z."/>
            <person name="Baker M.L."/>
            <person name="Zhao W."/>
            <person name="Tachedjian M."/>
            <person name="Zhu Y."/>
            <person name="Zhou P."/>
            <person name="Jiang X."/>
            <person name="Ng J."/>
            <person name="Yang L."/>
            <person name="Wu L."/>
            <person name="Xiao J."/>
            <person name="Feng Y."/>
            <person name="Chen Y."/>
            <person name="Sun X."/>
            <person name="Zhang Y."/>
            <person name="Marsh G.A."/>
            <person name="Crameri G."/>
            <person name="Broder C.C."/>
            <person name="Frey K.G."/>
            <person name="Wang L.F."/>
            <person name="Wang J."/>
        </authorList>
    </citation>
    <scope>NUCLEOTIDE SEQUENCE [LARGE SCALE GENOMIC DNA]</scope>
</reference>